<dbReference type="OrthoDB" id="167398at2759"/>
<evidence type="ECO:0000313" key="4">
    <source>
        <dbReference type="Proteomes" id="UP000023152"/>
    </source>
</evidence>
<gene>
    <name evidence="3" type="ORF">RFI_31659</name>
</gene>
<dbReference type="EMBL" id="ASPP01027818">
    <property type="protein sequence ID" value="ETO05736.1"/>
    <property type="molecule type" value="Genomic_DNA"/>
</dbReference>
<feature type="region of interest" description="Disordered" evidence="1">
    <location>
        <begin position="99"/>
        <end position="120"/>
    </location>
</feature>
<name>X6LWI9_RETFI</name>
<protein>
    <submittedName>
        <fullName evidence="3">Uncharacterized protein</fullName>
    </submittedName>
</protein>
<feature type="compositionally biased region" description="Polar residues" evidence="1">
    <location>
        <begin position="109"/>
        <end position="119"/>
    </location>
</feature>
<evidence type="ECO:0000256" key="2">
    <source>
        <dbReference type="SAM" id="Phobius"/>
    </source>
</evidence>
<accession>X6LWI9</accession>
<keyword evidence="2" id="KW-0812">Transmembrane</keyword>
<feature type="transmembrane region" description="Helical" evidence="2">
    <location>
        <begin position="899"/>
        <end position="921"/>
    </location>
</feature>
<keyword evidence="4" id="KW-1185">Reference proteome</keyword>
<proteinExistence type="predicted"/>
<organism evidence="3 4">
    <name type="scientific">Reticulomyxa filosa</name>
    <dbReference type="NCBI Taxonomy" id="46433"/>
    <lineage>
        <taxon>Eukaryota</taxon>
        <taxon>Sar</taxon>
        <taxon>Rhizaria</taxon>
        <taxon>Retaria</taxon>
        <taxon>Foraminifera</taxon>
        <taxon>Monothalamids</taxon>
        <taxon>Reticulomyxidae</taxon>
        <taxon>Reticulomyxa</taxon>
    </lineage>
</organism>
<dbReference type="AlphaFoldDB" id="X6LWI9"/>
<evidence type="ECO:0000256" key="1">
    <source>
        <dbReference type="SAM" id="MobiDB-lite"/>
    </source>
</evidence>
<dbReference type="Proteomes" id="UP000023152">
    <property type="component" value="Unassembled WGS sequence"/>
</dbReference>
<reference evidence="3 4" key="1">
    <citation type="journal article" date="2013" name="Curr. Biol.">
        <title>The Genome of the Foraminiferan Reticulomyxa filosa.</title>
        <authorList>
            <person name="Glockner G."/>
            <person name="Hulsmann N."/>
            <person name="Schleicher M."/>
            <person name="Noegel A.A."/>
            <person name="Eichinger L."/>
            <person name="Gallinger C."/>
            <person name="Pawlowski J."/>
            <person name="Sierra R."/>
            <person name="Euteneuer U."/>
            <person name="Pillet L."/>
            <person name="Moustafa A."/>
            <person name="Platzer M."/>
            <person name="Groth M."/>
            <person name="Szafranski K."/>
            <person name="Schliwa M."/>
        </authorList>
    </citation>
    <scope>NUCLEOTIDE SEQUENCE [LARGE SCALE GENOMIC DNA]</scope>
</reference>
<dbReference type="PANTHER" id="PTHR35170">
    <property type="entry name" value="PROTEIN DD3-3"/>
    <property type="match status" value="1"/>
</dbReference>
<feature type="transmembrane region" description="Helical" evidence="2">
    <location>
        <begin position="34"/>
        <end position="59"/>
    </location>
</feature>
<feature type="compositionally biased region" description="Basic and acidic residues" evidence="1">
    <location>
        <begin position="99"/>
        <end position="108"/>
    </location>
</feature>
<keyword evidence="2" id="KW-0472">Membrane</keyword>
<comment type="caution">
    <text evidence="3">The sequence shown here is derived from an EMBL/GenBank/DDBJ whole genome shotgun (WGS) entry which is preliminary data.</text>
</comment>
<sequence length="928" mass="105129">MFKMISICSLHVKLIFEDYQQEYNEQKSKRVEKVVLFFFIKKTFFVSLFFLFLCCYLVLYNLKRKMKSTLLAATLLSLFGKLTNGDMYLQCIPGSNDRLDEPNRDRNNGNRLFDSQNNDRGGYNVGKMSYYFNEQVPVCWTNQHSSGRYGLRGTEIKFQYMCDALARDGTTTNTIPDDPRQCYNYDCDTDTEYGRHESFSYYQYCKASERNKGLFTANQNLNGYASIYTRQNPTGNRHGYECPEERDYYPWWRASPWRDIHIFTNNAERCDAYQTESQNVKSRWQCAFTSQYWTDVLKGYVKGNSLGMLPLNMTKCINSPTFVDPKDNQTYKIYQPQEVAAHGISAPGCTETIVTRDNHHGVPGTRNYWTYMWTVPDLSSDNFYTAADYSTCCVLRTTYNITTNDYPAWSDDYSINAGVDWRNNSEKKNPNPDTDPAQIRIWENFGLSKNDIIAAFNDRNRDGQRQKNARGYIFINNPRVDPFGLGPYNYTGGSSRIQLQLAINTNQFGRTFQDRTHCFSIHPRPSGIPASAKISLLTVQGKRGNIVQVYPATEYTFQPEPAQITRGDYVHFCWTGSNTEPNNNDGQGLAGTDRSNICPLNDQQYSKKLYSDIDGNYAKLGDYRGPGYNADSDNSNSINNRNYLSTGPAVGDLGNSYPAWLVEPEYAASEPKWYPYAQRRQVTKSAMGGLDIDTLSRLCTTRRVDQKYEQMDFGSMEEFDGAGTTTCIEPVQVTENGEWNFLCTRNNNFSNRSQKGTLIVSDSDTLLVAVTEKGGRFSNGAGSAIVVVPPGSVATGQSLQFSVTTWYKPGSDSSIVQISGPDGGAFSSSDLTQGGYIEIWIPYTAKGLNQPTVYYTSDLQSSSWGDSGEARVDYSQNTYYAVKDVNEGGYYKAVNHASWWQVLLLVVFGGLVFACFSFIIVKKCYLKK</sequence>
<dbReference type="InterPro" id="IPR053320">
    <property type="entry name" value="Protein_DD3-3_O-glyco"/>
</dbReference>
<keyword evidence="2" id="KW-1133">Transmembrane helix</keyword>
<evidence type="ECO:0000313" key="3">
    <source>
        <dbReference type="EMBL" id="ETO05736.1"/>
    </source>
</evidence>
<dbReference type="PANTHER" id="PTHR35170:SF1">
    <property type="entry name" value="PROTEIN DD3-3"/>
    <property type="match status" value="1"/>
</dbReference>